<evidence type="ECO:0000313" key="3">
    <source>
        <dbReference type="Proteomes" id="UP001180487"/>
    </source>
</evidence>
<comment type="caution">
    <text evidence="2">The sequence shown here is derived from an EMBL/GenBank/DDBJ whole genome shotgun (WGS) entry which is preliminary data.</text>
</comment>
<keyword evidence="3" id="KW-1185">Reference proteome</keyword>
<dbReference type="Pfam" id="PF01936">
    <property type="entry name" value="NYN"/>
    <property type="match status" value="1"/>
</dbReference>
<organism evidence="2 3">
    <name type="scientific">Rhodoferax ferrireducens</name>
    <dbReference type="NCBI Taxonomy" id="192843"/>
    <lineage>
        <taxon>Bacteria</taxon>
        <taxon>Pseudomonadati</taxon>
        <taxon>Pseudomonadota</taxon>
        <taxon>Betaproteobacteria</taxon>
        <taxon>Burkholderiales</taxon>
        <taxon>Comamonadaceae</taxon>
        <taxon>Rhodoferax</taxon>
    </lineage>
</organism>
<dbReference type="RefSeq" id="WP_116605742.1">
    <property type="nucleotide sequence ID" value="NZ_JAVDXT010000001.1"/>
</dbReference>
<protein>
    <submittedName>
        <fullName evidence="2">Uncharacterized LabA/DUF88 family protein</fullName>
    </submittedName>
</protein>
<sequence length="179" mass="20074">MKTVWIVDAAYLYNFGRSRPNGFDYLKLKNELVKANGGPLYESYYLNSTGDPNAEAQNAFHTWIKSAPPKGPQMRVQLYKLKEQHNQCPSCGTRFDRTVQKGVDVAIATLMIKLAAQGIYDRVILSAGDGDFEDAISYLKSDLHKEVWLNGAQATLSADLQCYADRVLWLDDMGSSIDR</sequence>
<dbReference type="Gene3D" id="3.40.50.1010">
    <property type="entry name" value="5'-nuclease"/>
    <property type="match status" value="1"/>
</dbReference>
<feature type="domain" description="NYN" evidence="1">
    <location>
        <begin position="7"/>
        <end position="170"/>
    </location>
</feature>
<dbReference type="InterPro" id="IPR047140">
    <property type="entry name" value="LabA"/>
</dbReference>
<proteinExistence type="predicted"/>
<dbReference type="EMBL" id="JAVDXT010000001">
    <property type="protein sequence ID" value="MDR7375351.1"/>
    <property type="molecule type" value="Genomic_DNA"/>
</dbReference>
<dbReference type="PANTHER" id="PTHR35458">
    <property type="entry name" value="SLR0755 PROTEIN"/>
    <property type="match status" value="1"/>
</dbReference>
<dbReference type="InterPro" id="IPR021139">
    <property type="entry name" value="NYN"/>
</dbReference>
<dbReference type="PANTHER" id="PTHR35458:SF8">
    <property type="entry name" value="SLR0650 PROTEIN"/>
    <property type="match status" value="1"/>
</dbReference>
<reference evidence="2 3" key="1">
    <citation type="submission" date="2023-07" db="EMBL/GenBank/DDBJ databases">
        <title>Sorghum-associated microbial communities from plants grown in Nebraska, USA.</title>
        <authorList>
            <person name="Schachtman D."/>
        </authorList>
    </citation>
    <scope>NUCLEOTIDE SEQUENCE [LARGE SCALE GENOMIC DNA]</scope>
    <source>
        <strain evidence="2 3">BE313</strain>
    </source>
</reference>
<accession>A0ABU2C1X2</accession>
<evidence type="ECO:0000313" key="2">
    <source>
        <dbReference type="EMBL" id="MDR7375351.1"/>
    </source>
</evidence>
<evidence type="ECO:0000259" key="1">
    <source>
        <dbReference type="Pfam" id="PF01936"/>
    </source>
</evidence>
<name>A0ABU2C1X2_9BURK</name>
<gene>
    <name evidence="2" type="ORF">J2X19_000009</name>
</gene>
<dbReference type="Proteomes" id="UP001180487">
    <property type="component" value="Unassembled WGS sequence"/>
</dbReference>